<dbReference type="AlphaFoldDB" id="A0ABD2IJN9"/>
<dbReference type="SMART" id="SM00404">
    <property type="entry name" value="PTPc_motif"/>
    <property type="match status" value="1"/>
</dbReference>
<keyword evidence="7" id="KW-0472">Membrane</keyword>
<dbReference type="SMART" id="SM00194">
    <property type="entry name" value="PTPc"/>
    <property type="match status" value="1"/>
</dbReference>
<proteinExistence type="inferred from homology"/>
<dbReference type="InterPro" id="IPR051985">
    <property type="entry name" value="NR_tyrosine_phosphatase"/>
</dbReference>
<feature type="region of interest" description="Disordered" evidence="8">
    <location>
        <begin position="281"/>
        <end position="302"/>
    </location>
</feature>
<dbReference type="InterPro" id="IPR003595">
    <property type="entry name" value="Tyr_Pase_cat"/>
</dbReference>
<feature type="domain" description="Tyrosine specific protein phosphatases" evidence="10">
    <location>
        <begin position="222"/>
        <end position="333"/>
    </location>
</feature>
<reference evidence="11 12" key="1">
    <citation type="submission" date="2024-10" db="EMBL/GenBank/DDBJ databases">
        <authorList>
            <person name="Kim D."/>
        </authorList>
    </citation>
    <scope>NUCLEOTIDE SEQUENCE [LARGE SCALE GENOMIC DNA]</scope>
    <source>
        <strain evidence="11">Taebaek</strain>
    </source>
</reference>
<evidence type="ECO:0000256" key="6">
    <source>
        <dbReference type="ARBA" id="ARBA00022912"/>
    </source>
</evidence>
<dbReference type="SUPFAM" id="SSF52799">
    <property type="entry name" value="(Phosphotyrosine protein) phosphatases II"/>
    <property type="match status" value="1"/>
</dbReference>
<feature type="domain" description="Tyrosine-protein phosphatase" evidence="9">
    <location>
        <begin position="49"/>
        <end position="342"/>
    </location>
</feature>
<dbReference type="PANTHER" id="PTHR46047">
    <property type="entry name" value="TYROSINE-PROTEIN PHOSPHATASE NON-RECEPTOR TYPE 61F"/>
    <property type="match status" value="1"/>
</dbReference>
<feature type="region of interest" description="Disordered" evidence="8">
    <location>
        <begin position="173"/>
        <end position="195"/>
    </location>
</feature>
<keyword evidence="5" id="KW-0378">Hydrolase</keyword>
<dbReference type="EMBL" id="JBICCN010000296">
    <property type="protein sequence ID" value="KAL3080347.1"/>
    <property type="molecule type" value="Genomic_DNA"/>
</dbReference>
<keyword evidence="12" id="KW-1185">Reference proteome</keyword>
<keyword evidence="4" id="KW-0597">Phosphoprotein</keyword>
<comment type="subcellular location">
    <subcellularLocation>
        <location evidence="1">Endomembrane system</location>
    </subcellularLocation>
</comment>
<evidence type="ECO:0000313" key="11">
    <source>
        <dbReference type="EMBL" id="KAL3080347.1"/>
    </source>
</evidence>
<dbReference type="Pfam" id="PF00102">
    <property type="entry name" value="Y_phosphatase"/>
    <property type="match status" value="1"/>
</dbReference>
<organism evidence="11 12">
    <name type="scientific">Heterodera schachtii</name>
    <name type="common">Sugarbeet cyst nematode worm</name>
    <name type="synonym">Tylenchus schachtii</name>
    <dbReference type="NCBI Taxonomy" id="97005"/>
    <lineage>
        <taxon>Eukaryota</taxon>
        <taxon>Metazoa</taxon>
        <taxon>Ecdysozoa</taxon>
        <taxon>Nematoda</taxon>
        <taxon>Chromadorea</taxon>
        <taxon>Rhabditida</taxon>
        <taxon>Tylenchina</taxon>
        <taxon>Tylenchomorpha</taxon>
        <taxon>Tylenchoidea</taxon>
        <taxon>Heteroderidae</taxon>
        <taxon>Heteroderinae</taxon>
        <taxon>Heterodera</taxon>
    </lineage>
</organism>
<evidence type="ECO:0000256" key="1">
    <source>
        <dbReference type="ARBA" id="ARBA00004308"/>
    </source>
</evidence>
<dbReference type="GO" id="GO:0004725">
    <property type="term" value="F:protein tyrosine phosphatase activity"/>
    <property type="evidence" value="ECO:0007669"/>
    <property type="project" value="UniProtKB-EC"/>
</dbReference>
<evidence type="ECO:0000259" key="10">
    <source>
        <dbReference type="PROSITE" id="PS50056"/>
    </source>
</evidence>
<keyword evidence="6" id="KW-0904">Protein phosphatase</keyword>
<dbReference type="Gene3D" id="3.90.190.10">
    <property type="entry name" value="Protein tyrosine phosphatase superfamily"/>
    <property type="match status" value="1"/>
</dbReference>
<dbReference type="PROSITE" id="PS50055">
    <property type="entry name" value="TYR_PHOSPHATASE_PTP"/>
    <property type="match status" value="1"/>
</dbReference>
<dbReference type="GO" id="GO:0012505">
    <property type="term" value="C:endomembrane system"/>
    <property type="evidence" value="ECO:0007669"/>
    <property type="project" value="UniProtKB-SubCell"/>
</dbReference>
<accession>A0ABD2IJN9</accession>
<gene>
    <name evidence="11" type="ORF">niasHS_012452</name>
</gene>
<evidence type="ECO:0000256" key="3">
    <source>
        <dbReference type="ARBA" id="ARBA00013064"/>
    </source>
</evidence>
<protein>
    <recommendedName>
        <fullName evidence="3">protein-tyrosine-phosphatase</fullName>
        <ecNumber evidence="3">3.1.3.48</ecNumber>
    </recommendedName>
</protein>
<evidence type="ECO:0000256" key="7">
    <source>
        <dbReference type="ARBA" id="ARBA00023136"/>
    </source>
</evidence>
<dbReference type="PROSITE" id="PS50056">
    <property type="entry name" value="TYR_PHOSPHATASE_2"/>
    <property type="match status" value="1"/>
</dbReference>
<comment type="similarity">
    <text evidence="2">Belongs to the protein-tyrosine phosphatase family. Non-receptor class 1 subfamily.</text>
</comment>
<evidence type="ECO:0000256" key="2">
    <source>
        <dbReference type="ARBA" id="ARBA00009701"/>
    </source>
</evidence>
<evidence type="ECO:0000259" key="9">
    <source>
        <dbReference type="PROSITE" id="PS50055"/>
    </source>
</evidence>
<evidence type="ECO:0000256" key="4">
    <source>
        <dbReference type="ARBA" id="ARBA00022553"/>
    </source>
</evidence>
<dbReference type="PANTHER" id="PTHR46047:SF3">
    <property type="entry name" value="TYROSINE-PROTEIN PHOSPHATASE NON-RECEPTOR TYPE 61F"/>
    <property type="match status" value="1"/>
</dbReference>
<evidence type="ECO:0000256" key="5">
    <source>
        <dbReference type="ARBA" id="ARBA00022801"/>
    </source>
</evidence>
<dbReference type="InterPro" id="IPR000387">
    <property type="entry name" value="Tyr_Pase_dom"/>
</dbReference>
<comment type="caution">
    <text evidence="11">The sequence shown here is derived from an EMBL/GenBank/DDBJ whole genome shotgun (WGS) entry which is preliminary data.</text>
</comment>
<dbReference type="EC" id="3.1.3.48" evidence="3"/>
<dbReference type="InterPro" id="IPR000242">
    <property type="entry name" value="PTP_cat"/>
</dbReference>
<evidence type="ECO:0000256" key="8">
    <source>
        <dbReference type="SAM" id="MobiDB-lite"/>
    </source>
</evidence>
<sequence length="382" mass="44778">MDEAYFLRKFDEYERNDSWDQVFHKINVESENQAKKLSLCCDLSNTFHEKNRYRNVLPYDQNRIMLRCGVSSESDSYINASPLHLPFAHRNYILTQGPLPNTTCDFWQMIFEQEVSICIMLSKVMEKSFVKCHSYFPSKDEKKIAFNNWECELEHEESKPNYIIRRVRLTRLENQGEKQRNSPPKEQATDNAGKERNSRIIHHFQFTTWPDFGVPVHTDHFLNFLEEVRNAREKLPEPGSEAGTAGPDSPVVCHCSAGIGRTGTFVIVDSILSMFERKWKGQQVEEGEKNGTENDERERADRTVDEKMDSLEALVVFIRRHRMGLIQTPQQLRFCWKTIVDWLVKNEKKEEKGKEEKQSPAKIATELNHINEENWQIIDKCV</sequence>
<name>A0ABD2IJN9_HETSC</name>
<evidence type="ECO:0000313" key="12">
    <source>
        <dbReference type="Proteomes" id="UP001620645"/>
    </source>
</evidence>
<feature type="compositionally biased region" description="Basic and acidic residues" evidence="8">
    <location>
        <begin position="286"/>
        <end position="302"/>
    </location>
</feature>
<dbReference type="PRINTS" id="PR00700">
    <property type="entry name" value="PRTYPHPHTASE"/>
</dbReference>
<dbReference type="InterPro" id="IPR029021">
    <property type="entry name" value="Prot-tyrosine_phosphatase-like"/>
</dbReference>
<dbReference type="Proteomes" id="UP001620645">
    <property type="component" value="Unassembled WGS sequence"/>
</dbReference>